<feature type="domain" description="Aspartate/glutamate/uridylate kinase" evidence="10">
    <location>
        <begin position="8"/>
        <end position="252"/>
    </location>
</feature>
<dbReference type="GO" id="GO:0042450">
    <property type="term" value="P:L-arginine biosynthetic process via ornithine"/>
    <property type="evidence" value="ECO:0007669"/>
    <property type="project" value="UniProtKB-UniRule"/>
</dbReference>
<evidence type="ECO:0000256" key="9">
    <source>
        <dbReference type="HAMAP-Rule" id="MF_00082"/>
    </source>
</evidence>
<comment type="pathway">
    <text evidence="1 9">Amino-acid biosynthesis; L-arginine biosynthesis; N(2)-acetyl-L-ornithine from L-glutamate: step 2/4.</text>
</comment>
<keyword evidence="9" id="KW-0963">Cytoplasm</keyword>
<dbReference type="GO" id="GO:0003991">
    <property type="term" value="F:acetylglutamate kinase activity"/>
    <property type="evidence" value="ECO:0007669"/>
    <property type="project" value="UniProtKB-UniRule"/>
</dbReference>
<dbReference type="PANTHER" id="PTHR23342:SF0">
    <property type="entry name" value="N-ACETYLGLUTAMATE SYNTHASE, MITOCHONDRIAL"/>
    <property type="match status" value="1"/>
</dbReference>
<dbReference type="PIRSF" id="PIRSF000728">
    <property type="entry name" value="NAGK"/>
    <property type="match status" value="1"/>
</dbReference>
<feature type="site" description="Transition state stabilizer" evidence="9">
    <location>
        <position position="12"/>
    </location>
</feature>
<keyword evidence="5 9" id="KW-0547">Nucleotide-binding</keyword>
<sequence>MTAKQEQTAVIKVGGDMLATPEDRRALAQNVGDLIRAGWRCVILHGGGPQLNRLQTVYGLTPNKVEGRRITSAEDLQVVKQALCGEVNVDLVASLLAGGVPAFGCHGASGQLIQAQKRPPMDFGARGIIDLGEVGDVTDVNVHAIECLLNGGFVPVIASLGVDVDGRVFNINADTTVAAIARAMQADLLLLSTRVGGVFADITDPASRIKSMTAAESEALIQQGVITDGMIPKLRESFALLDHGVGTIAIGNAASQGAFLALATGSDRAGTRLITG</sequence>
<dbReference type="Proteomes" id="UP000614811">
    <property type="component" value="Unassembled WGS sequence"/>
</dbReference>
<name>A0A918RJB7_9GAMM</name>
<evidence type="ECO:0000256" key="8">
    <source>
        <dbReference type="ARBA" id="ARBA00048141"/>
    </source>
</evidence>
<dbReference type="InterPro" id="IPR001057">
    <property type="entry name" value="Glu/AcGlu_kinase"/>
</dbReference>
<keyword evidence="4 9" id="KW-0808">Transferase</keyword>
<comment type="subcellular location">
    <subcellularLocation>
        <location evidence="9">Cytoplasm</location>
    </subcellularLocation>
</comment>
<keyword evidence="12" id="KW-1185">Reference proteome</keyword>
<dbReference type="PRINTS" id="PR00474">
    <property type="entry name" value="GLU5KINASE"/>
</dbReference>
<organism evidence="11 12">
    <name type="scientific">Arenicella chitinivorans</name>
    <dbReference type="NCBI Taxonomy" id="1329800"/>
    <lineage>
        <taxon>Bacteria</taxon>
        <taxon>Pseudomonadati</taxon>
        <taxon>Pseudomonadota</taxon>
        <taxon>Gammaproteobacteria</taxon>
        <taxon>Arenicellales</taxon>
        <taxon>Arenicellaceae</taxon>
        <taxon>Arenicella</taxon>
    </lineage>
</organism>
<evidence type="ECO:0000313" key="12">
    <source>
        <dbReference type="Proteomes" id="UP000614811"/>
    </source>
</evidence>
<accession>A0A918RJB7</accession>
<dbReference type="AlphaFoldDB" id="A0A918RJB7"/>
<evidence type="ECO:0000256" key="3">
    <source>
        <dbReference type="ARBA" id="ARBA00022605"/>
    </source>
</evidence>
<dbReference type="GO" id="GO:0005524">
    <property type="term" value="F:ATP binding"/>
    <property type="evidence" value="ECO:0007669"/>
    <property type="project" value="UniProtKB-UniRule"/>
</dbReference>
<dbReference type="InterPro" id="IPR001048">
    <property type="entry name" value="Asp/Glu/Uridylate_kinase"/>
</dbReference>
<dbReference type="NCBIfam" id="TIGR00761">
    <property type="entry name" value="argB"/>
    <property type="match status" value="1"/>
</dbReference>
<feature type="binding site" evidence="9">
    <location>
        <position position="69"/>
    </location>
    <ligand>
        <name>substrate</name>
    </ligand>
</feature>
<evidence type="ECO:0000256" key="2">
    <source>
        <dbReference type="ARBA" id="ARBA00022571"/>
    </source>
</evidence>
<evidence type="ECO:0000256" key="1">
    <source>
        <dbReference type="ARBA" id="ARBA00004828"/>
    </source>
</evidence>
<dbReference type="InterPro" id="IPR004662">
    <property type="entry name" value="AcgluKinase_fam"/>
</dbReference>
<evidence type="ECO:0000256" key="5">
    <source>
        <dbReference type="ARBA" id="ARBA00022741"/>
    </source>
</evidence>
<comment type="similarity">
    <text evidence="9">Belongs to the acetylglutamate kinase family. ArgB subfamily.</text>
</comment>
<dbReference type="InterPro" id="IPR037528">
    <property type="entry name" value="ArgB"/>
</dbReference>
<evidence type="ECO:0000256" key="6">
    <source>
        <dbReference type="ARBA" id="ARBA00022777"/>
    </source>
</evidence>
<keyword evidence="2 9" id="KW-0055">Arginine biosynthesis</keyword>
<keyword evidence="6 9" id="KW-0418">Kinase</keyword>
<dbReference type="PANTHER" id="PTHR23342">
    <property type="entry name" value="N-ACETYLGLUTAMATE SYNTHASE"/>
    <property type="match status" value="1"/>
</dbReference>
<protein>
    <recommendedName>
        <fullName evidence="9">Acetylglutamate kinase</fullName>
        <ecNumber evidence="9">2.7.2.8</ecNumber>
    </recommendedName>
    <alternativeName>
        <fullName evidence="9">N-acetyl-L-glutamate 5-phosphotransferase</fullName>
    </alternativeName>
    <alternativeName>
        <fullName evidence="9">NAG kinase</fullName>
        <shortName evidence="9">NAGK</shortName>
    </alternativeName>
</protein>
<dbReference type="GO" id="GO:0005737">
    <property type="term" value="C:cytoplasm"/>
    <property type="evidence" value="ECO:0007669"/>
    <property type="project" value="UniProtKB-SubCell"/>
</dbReference>
<comment type="catalytic activity">
    <reaction evidence="8 9">
        <text>N-acetyl-L-glutamate + ATP = N-acetyl-L-glutamyl 5-phosphate + ADP</text>
        <dbReference type="Rhea" id="RHEA:14629"/>
        <dbReference type="ChEBI" id="CHEBI:30616"/>
        <dbReference type="ChEBI" id="CHEBI:44337"/>
        <dbReference type="ChEBI" id="CHEBI:57936"/>
        <dbReference type="ChEBI" id="CHEBI:456216"/>
        <dbReference type="EC" id="2.7.2.8"/>
    </reaction>
</comment>
<dbReference type="RefSeq" id="WP_189398323.1">
    <property type="nucleotide sequence ID" value="NZ_BMXA01000001.1"/>
</dbReference>
<feature type="binding site" evidence="9">
    <location>
        <begin position="47"/>
        <end position="48"/>
    </location>
    <ligand>
        <name>substrate</name>
    </ligand>
</feature>
<keyword evidence="3 9" id="KW-0028">Amino-acid biosynthesis</keyword>
<feature type="binding site" evidence="9">
    <location>
        <position position="170"/>
    </location>
    <ligand>
        <name>substrate</name>
    </ligand>
</feature>
<reference evidence="11" key="2">
    <citation type="submission" date="2020-09" db="EMBL/GenBank/DDBJ databases">
        <authorList>
            <person name="Sun Q."/>
            <person name="Kim S."/>
        </authorList>
    </citation>
    <scope>NUCLEOTIDE SEQUENCE</scope>
    <source>
        <strain evidence="11">KCTC 12711</strain>
    </source>
</reference>
<reference evidence="11" key="1">
    <citation type="journal article" date="2014" name="Int. J. Syst. Evol. Microbiol.">
        <title>Complete genome sequence of Corynebacterium casei LMG S-19264T (=DSM 44701T), isolated from a smear-ripened cheese.</title>
        <authorList>
            <consortium name="US DOE Joint Genome Institute (JGI-PGF)"/>
            <person name="Walter F."/>
            <person name="Albersmeier A."/>
            <person name="Kalinowski J."/>
            <person name="Ruckert C."/>
        </authorList>
    </citation>
    <scope>NUCLEOTIDE SEQUENCE</scope>
    <source>
        <strain evidence="11">KCTC 12711</strain>
    </source>
</reference>
<dbReference type="InterPro" id="IPR036393">
    <property type="entry name" value="AceGlu_kinase-like_sf"/>
</dbReference>
<dbReference type="CDD" id="cd04238">
    <property type="entry name" value="AAK_NAGK-like"/>
    <property type="match status" value="1"/>
</dbReference>
<evidence type="ECO:0000256" key="4">
    <source>
        <dbReference type="ARBA" id="ARBA00022679"/>
    </source>
</evidence>
<evidence type="ECO:0000256" key="7">
    <source>
        <dbReference type="ARBA" id="ARBA00022840"/>
    </source>
</evidence>
<feature type="site" description="Transition state stabilizer" evidence="9">
    <location>
        <position position="233"/>
    </location>
</feature>
<comment type="function">
    <text evidence="9">Catalyzes the ATP-dependent phosphorylation of N-acetyl-L-glutamate.</text>
</comment>
<dbReference type="EMBL" id="BMXA01000001">
    <property type="protein sequence ID" value="GGZ98609.1"/>
    <property type="molecule type" value="Genomic_DNA"/>
</dbReference>
<dbReference type="Gene3D" id="3.40.1160.10">
    <property type="entry name" value="Acetylglutamate kinase-like"/>
    <property type="match status" value="1"/>
</dbReference>
<evidence type="ECO:0000313" key="11">
    <source>
        <dbReference type="EMBL" id="GGZ98609.1"/>
    </source>
</evidence>
<proteinExistence type="inferred from homology"/>
<dbReference type="EC" id="2.7.2.8" evidence="9"/>
<dbReference type="Pfam" id="PF00696">
    <property type="entry name" value="AA_kinase"/>
    <property type="match status" value="1"/>
</dbReference>
<gene>
    <name evidence="9" type="primary">argB</name>
    <name evidence="11" type="ORF">GCM10008090_03910</name>
</gene>
<dbReference type="SUPFAM" id="SSF53633">
    <property type="entry name" value="Carbamate kinase-like"/>
    <property type="match status" value="1"/>
</dbReference>
<comment type="caution">
    <text evidence="11">The sequence shown here is derived from an EMBL/GenBank/DDBJ whole genome shotgun (WGS) entry which is preliminary data.</text>
</comment>
<evidence type="ECO:0000259" key="10">
    <source>
        <dbReference type="Pfam" id="PF00696"/>
    </source>
</evidence>
<keyword evidence="7 9" id="KW-0067">ATP-binding</keyword>
<dbReference type="HAMAP" id="MF_00082">
    <property type="entry name" value="ArgB"/>
    <property type="match status" value="1"/>
</dbReference>